<sequence>MTGISGASARPRIAVAPLHEDPSAPRAIASALGGAGEKIIETARQRGVKIEEDPVLAQALATVDMDEEIPEALYRAVAEVMGFLLNRRDGTRGNEKGPAEAGPDLAPDRSA</sequence>
<proteinExistence type="inferred from homology"/>
<dbReference type="Pfam" id="PF01312">
    <property type="entry name" value="Bac_export_2"/>
    <property type="match status" value="1"/>
</dbReference>
<evidence type="ECO:0000256" key="2">
    <source>
        <dbReference type="SAM" id="MobiDB-lite"/>
    </source>
</evidence>
<feature type="region of interest" description="Disordered" evidence="2">
    <location>
        <begin position="87"/>
        <end position="111"/>
    </location>
</feature>
<feature type="region of interest" description="Disordered" evidence="2">
    <location>
        <begin position="1"/>
        <end position="21"/>
    </location>
</feature>
<dbReference type="InterPro" id="IPR006135">
    <property type="entry name" value="T3SS_substrate_exporter"/>
</dbReference>
<organism evidence="3 4">
    <name type="scientific">Caulobacter segnis</name>
    <dbReference type="NCBI Taxonomy" id="88688"/>
    <lineage>
        <taxon>Bacteria</taxon>
        <taxon>Pseudomonadati</taxon>
        <taxon>Pseudomonadota</taxon>
        <taxon>Alphaproteobacteria</taxon>
        <taxon>Caulobacterales</taxon>
        <taxon>Caulobacteraceae</taxon>
        <taxon>Caulobacter</taxon>
    </lineage>
</organism>
<protein>
    <submittedName>
        <fullName evidence="3">Type III secretion protein</fullName>
    </submittedName>
</protein>
<dbReference type="GO" id="GO:0016020">
    <property type="term" value="C:membrane"/>
    <property type="evidence" value="ECO:0007669"/>
    <property type="project" value="InterPro"/>
</dbReference>
<dbReference type="SUPFAM" id="SSF160544">
    <property type="entry name" value="EscU C-terminal domain-like"/>
    <property type="match status" value="1"/>
</dbReference>
<feature type="compositionally biased region" description="Basic and acidic residues" evidence="2">
    <location>
        <begin position="87"/>
        <end position="98"/>
    </location>
</feature>
<dbReference type="AlphaFoldDB" id="A0A2W5UYJ9"/>
<gene>
    <name evidence="3" type="ORF">DI526_15185</name>
</gene>
<dbReference type="EMBL" id="QFQZ01000051">
    <property type="protein sequence ID" value="PZR32879.1"/>
    <property type="molecule type" value="Genomic_DNA"/>
</dbReference>
<evidence type="ECO:0000313" key="3">
    <source>
        <dbReference type="EMBL" id="PZR32879.1"/>
    </source>
</evidence>
<dbReference type="Gene3D" id="3.40.1690.10">
    <property type="entry name" value="secretion proteins EscU"/>
    <property type="match status" value="1"/>
</dbReference>
<evidence type="ECO:0000313" key="4">
    <source>
        <dbReference type="Proteomes" id="UP000249393"/>
    </source>
</evidence>
<accession>A0A2W5UYJ9</accession>
<name>A0A2W5UYJ9_9CAUL</name>
<dbReference type="Proteomes" id="UP000249393">
    <property type="component" value="Unassembled WGS sequence"/>
</dbReference>
<dbReference type="InterPro" id="IPR029025">
    <property type="entry name" value="T3SS_substrate_exporter_C"/>
</dbReference>
<reference evidence="3 4" key="1">
    <citation type="submission" date="2017-08" db="EMBL/GenBank/DDBJ databases">
        <title>Infants hospitalized years apart are colonized by the same room-sourced microbial strains.</title>
        <authorList>
            <person name="Brooks B."/>
            <person name="Olm M.R."/>
            <person name="Firek B.A."/>
            <person name="Baker R."/>
            <person name="Thomas B.C."/>
            <person name="Morowitz M.J."/>
            <person name="Banfield J.F."/>
        </authorList>
    </citation>
    <scope>NUCLEOTIDE SEQUENCE [LARGE SCALE GENOMIC DNA]</scope>
    <source>
        <strain evidence="3">S2_003_000_R2_4</strain>
    </source>
</reference>
<comment type="similarity">
    <text evidence="1">Belongs to the type III secretion exporter family.</text>
</comment>
<dbReference type="GO" id="GO:0009306">
    <property type="term" value="P:protein secretion"/>
    <property type="evidence" value="ECO:0007669"/>
    <property type="project" value="InterPro"/>
</dbReference>
<comment type="caution">
    <text evidence="3">The sequence shown here is derived from an EMBL/GenBank/DDBJ whole genome shotgun (WGS) entry which is preliminary data.</text>
</comment>
<evidence type="ECO:0000256" key="1">
    <source>
        <dbReference type="ARBA" id="ARBA00010690"/>
    </source>
</evidence>